<name>A0A6G1G9V2_9PEZI</name>
<organism evidence="1">
    <name type="scientific">Eremomyces bilateralis CBS 781.70</name>
    <dbReference type="NCBI Taxonomy" id="1392243"/>
    <lineage>
        <taxon>Eukaryota</taxon>
        <taxon>Fungi</taxon>
        <taxon>Dikarya</taxon>
        <taxon>Ascomycota</taxon>
        <taxon>Pezizomycotina</taxon>
        <taxon>Dothideomycetes</taxon>
        <taxon>Dothideomycetes incertae sedis</taxon>
        <taxon>Eremomycetales</taxon>
        <taxon>Eremomycetaceae</taxon>
        <taxon>Eremomyces</taxon>
    </lineage>
</organism>
<protein>
    <submittedName>
        <fullName evidence="1 3">Uncharacterized protein</fullName>
    </submittedName>
</protein>
<gene>
    <name evidence="1 3" type="ORF">P152DRAFT_282386</name>
</gene>
<dbReference type="Proteomes" id="UP000504638">
    <property type="component" value="Unplaced"/>
</dbReference>
<dbReference type="GeneID" id="54415501"/>
<reference evidence="3" key="3">
    <citation type="submission" date="2025-04" db="UniProtKB">
        <authorList>
            <consortium name="RefSeq"/>
        </authorList>
    </citation>
    <scope>IDENTIFICATION</scope>
    <source>
        <strain evidence="3">CBS 781.70</strain>
    </source>
</reference>
<dbReference type="EMBL" id="ML975153">
    <property type="protein sequence ID" value="KAF1814639.1"/>
    <property type="molecule type" value="Genomic_DNA"/>
</dbReference>
<reference evidence="3" key="2">
    <citation type="submission" date="2020-04" db="EMBL/GenBank/DDBJ databases">
        <authorList>
            <consortium name="NCBI Genome Project"/>
        </authorList>
    </citation>
    <scope>NUCLEOTIDE SEQUENCE</scope>
    <source>
        <strain evidence="3">CBS 781.70</strain>
    </source>
</reference>
<evidence type="ECO:0000313" key="2">
    <source>
        <dbReference type="Proteomes" id="UP000504638"/>
    </source>
</evidence>
<evidence type="ECO:0000313" key="3">
    <source>
        <dbReference type="RefSeq" id="XP_033536270.1"/>
    </source>
</evidence>
<sequence length="81" mass="9114">MNAWSNAVRGLVVNLHRVRMLHMPSPSLFTLILEPGRFSIARSRLIFARRLVVHLSHSMFVVGFSVENRDDATAATTLHTS</sequence>
<dbReference type="RefSeq" id="XP_033536270.1">
    <property type="nucleotide sequence ID" value="XM_033674931.1"/>
</dbReference>
<dbReference type="AlphaFoldDB" id="A0A6G1G9V2"/>
<accession>A0A6G1G9V2</accession>
<reference evidence="1 3" key="1">
    <citation type="submission" date="2020-01" db="EMBL/GenBank/DDBJ databases">
        <authorList>
            <consortium name="DOE Joint Genome Institute"/>
            <person name="Haridas S."/>
            <person name="Albert R."/>
            <person name="Binder M."/>
            <person name="Bloem J."/>
            <person name="Labutti K."/>
            <person name="Salamov A."/>
            <person name="Andreopoulos B."/>
            <person name="Baker S.E."/>
            <person name="Barry K."/>
            <person name="Bills G."/>
            <person name="Bluhm B.H."/>
            <person name="Cannon C."/>
            <person name="Castanera R."/>
            <person name="Culley D.E."/>
            <person name="Daum C."/>
            <person name="Ezra D."/>
            <person name="Gonzalez J.B."/>
            <person name="Henrissat B."/>
            <person name="Kuo A."/>
            <person name="Liang C."/>
            <person name="Lipzen A."/>
            <person name="Lutzoni F."/>
            <person name="Magnuson J."/>
            <person name="Mondo S."/>
            <person name="Nolan M."/>
            <person name="Ohm R."/>
            <person name="Pangilinan J."/>
            <person name="Park H.-J."/>
            <person name="Ramirez L."/>
            <person name="Alfaro M."/>
            <person name="Sun H."/>
            <person name="Tritt A."/>
            <person name="Yoshinaga Y."/>
            <person name="Zwiers L.-H."/>
            <person name="Turgeon B.G."/>
            <person name="Goodwin S.B."/>
            <person name="Spatafora J.W."/>
            <person name="Crous P.W."/>
            <person name="Grigoriev I.V."/>
        </authorList>
    </citation>
    <scope>NUCLEOTIDE SEQUENCE</scope>
    <source>
        <strain evidence="1 3">CBS 781.70</strain>
    </source>
</reference>
<keyword evidence="2" id="KW-1185">Reference proteome</keyword>
<proteinExistence type="predicted"/>
<evidence type="ECO:0000313" key="1">
    <source>
        <dbReference type="EMBL" id="KAF1814639.1"/>
    </source>
</evidence>